<dbReference type="OrthoDB" id="46105at2"/>
<organism evidence="3 4">
    <name type="scientific">Marinitoga hydrogenitolerans (strain DSM 16785 / JCM 12826 / AT1271)</name>
    <dbReference type="NCBI Taxonomy" id="1122195"/>
    <lineage>
        <taxon>Bacteria</taxon>
        <taxon>Thermotogati</taxon>
        <taxon>Thermotogota</taxon>
        <taxon>Thermotogae</taxon>
        <taxon>Petrotogales</taxon>
        <taxon>Petrotogaceae</taxon>
        <taxon>Marinitoga</taxon>
    </lineage>
</organism>
<evidence type="ECO:0000259" key="2">
    <source>
        <dbReference type="Pfam" id="PF14321"/>
    </source>
</evidence>
<dbReference type="InterPro" id="IPR008969">
    <property type="entry name" value="CarboxyPept-like_regulatory"/>
</dbReference>
<accession>A0A1M4UKH1</accession>
<dbReference type="STRING" id="1122195.SAMN02745164_00709"/>
<sequence length="270" mass="30335">MKKILYLLLIILLLLASCITQNDNSEKSVISFYLTDAPDENISKAEINIKEINLSSDATKIILLRNENINFLTLSGTLLIMKRIEVIDENLLKNSKINITLDSTIDIGSKKITITSTEITLKLDTSEFYPGRDYNVIVDLDLGTSLSGDTNFTPNFRLWMIADSNADYKNVSGYVFDDIQSQTPKPHRTVLITDTNYSTILYSTLSNSNGEYRFNKIKLDLTKNYKIAVAYSGINIDSNSLDFSSYIITDSATTLDTNKEEINLYIGEGQ</sequence>
<name>A0A1M4UKH1_MARH1</name>
<dbReference type="EMBL" id="FQUI01000007">
    <property type="protein sequence ID" value="SHE57155.1"/>
    <property type="molecule type" value="Genomic_DNA"/>
</dbReference>
<evidence type="ECO:0000313" key="3">
    <source>
        <dbReference type="EMBL" id="SHE57155.1"/>
    </source>
</evidence>
<dbReference type="SUPFAM" id="SSF49464">
    <property type="entry name" value="Carboxypeptidase regulatory domain-like"/>
    <property type="match status" value="1"/>
</dbReference>
<comment type="caution">
    <text evidence="3">The sequence shown here is derived from an EMBL/GenBank/DDBJ whole genome shotgun (WGS) entry which is preliminary data.</text>
</comment>
<keyword evidence="4" id="KW-1185">Reference proteome</keyword>
<feature type="signal peptide" evidence="1">
    <location>
        <begin position="1"/>
        <end position="22"/>
    </location>
</feature>
<evidence type="ECO:0000256" key="1">
    <source>
        <dbReference type="SAM" id="SignalP"/>
    </source>
</evidence>
<proteinExistence type="predicted"/>
<dbReference type="AlphaFoldDB" id="A0A1M4UKH1"/>
<protein>
    <recommendedName>
        <fullName evidence="2">DUF4382 domain-containing protein</fullName>
    </recommendedName>
</protein>
<reference evidence="3" key="1">
    <citation type="submission" date="2016-11" db="EMBL/GenBank/DDBJ databases">
        <authorList>
            <person name="Varghese N."/>
            <person name="Submissions S."/>
        </authorList>
    </citation>
    <scope>NUCLEOTIDE SEQUENCE [LARGE SCALE GENOMIC DNA]</scope>
    <source>
        <strain evidence="3">DSM 16785</strain>
    </source>
</reference>
<gene>
    <name evidence="3" type="ORF">SAMN02745164_00709</name>
</gene>
<feature type="domain" description="DUF4382" evidence="2">
    <location>
        <begin position="29"/>
        <end position="148"/>
    </location>
</feature>
<evidence type="ECO:0000313" key="4">
    <source>
        <dbReference type="Proteomes" id="UP000184334"/>
    </source>
</evidence>
<dbReference type="RefSeq" id="WP_072863500.1">
    <property type="nucleotide sequence ID" value="NZ_FQUI01000007.1"/>
</dbReference>
<dbReference type="Gene3D" id="2.60.40.1120">
    <property type="entry name" value="Carboxypeptidase-like, regulatory domain"/>
    <property type="match status" value="1"/>
</dbReference>
<dbReference type="Proteomes" id="UP000184334">
    <property type="component" value="Unassembled WGS sequence"/>
</dbReference>
<keyword evidence="1" id="KW-0732">Signal</keyword>
<feature type="chain" id="PRO_5012522107" description="DUF4382 domain-containing protein" evidence="1">
    <location>
        <begin position="23"/>
        <end position="270"/>
    </location>
</feature>
<dbReference type="InterPro" id="IPR025491">
    <property type="entry name" value="DUF4382"/>
</dbReference>
<dbReference type="Pfam" id="PF14321">
    <property type="entry name" value="DUF4382"/>
    <property type="match status" value="1"/>
</dbReference>
<dbReference type="PROSITE" id="PS51257">
    <property type="entry name" value="PROKAR_LIPOPROTEIN"/>
    <property type="match status" value="1"/>
</dbReference>